<proteinExistence type="inferred from homology"/>
<keyword evidence="6 9" id="KW-1133">Transmembrane helix</keyword>
<evidence type="ECO:0000256" key="8">
    <source>
        <dbReference type="ARBA" id="ARBA00038436"/>
    </source>
</evidence>
<evidence type="ECO:0000256" key="4">
    <source>
        <dbReference type="ARBA" id="ARBA00022519"/>
    </source>
</evidence>
<keyword evidence="7 9" id="KW-0472">Membrane</keyword>
<evidence type="ECO:0000256" key="3">
    <source>
        <dbReference type="ARBA" id="ARBA00022475"/>
    </source>
</evidence>
<keyword evidence="3" id="KW-1003">Cell membrane</keyword>
<evidence type="ECO:0000313" key="11">
    <source>
        <dbReference type="EMBL" id="SDJ65129.1"/>
    </source>
</evidence>
<evidence type="ECO:0000256" key="5">
    <source>
        <dbReference type="ARBA" id="ARBA00022692"/>
    </source>
</evidence>
<dbReference type="GO" id="GO:0022857">
    <property type="term" value="F:transmembrane transporter activity"/>
    <property type="evidence" value="ECO:0007669"/>
    <property type="project" value="UniProtKB-UniRule"/>
</dbReference>
<dbReference type="PANTHER" id="PTHR35011">
    <property type="entry name" value="2,3-DIKETO-L-GULONATE TRAP TRANSPORTER SMALL PERMEASE PROTEIN YIAM"/>
    <property type="match status" value="1"/>
</dbReference>
<dbReference type="EMBL" id="FNEK01000021">
    <property type="protein sequence ID" value="SDJ65129.1"/>
    <property type="molecule type" value="Genomic_DNA"/>
</dbReference>
<organism evidence="11 12">
    <name type="scientific">Aliiruegeria lutimaris</name>
    <dbReference type="NCBI Taxonomy" id="571298"/>
    <lineage>
        <taxon>Bacteria</taxon>
        <taxon>Pseudomonadati</taxon>
        <taxon>Pseudomonadota</taxon>
        <taxon>Alphaproteobacteria</taxon>
        <taxon>Rhodobacterales</taxon>
        <taxon>Roseobacteraceae</taxon>
        <taxon>Aliiruegeria</taxon>
    </lineage>
</organism>
<evidence type="ECO:0000259" key="10">
    <source>
        <dbReference type="Pfam" id="PF04290"/>
    </source>
</evidence>
<comment type="subcellular location">
    <subcellularLocation>
        <location evidence="1 9">Cell inner membrane</location>
        <topology evidence="1 9">Multi-pass membrane protein</topology>
    </subcellularLocation>
</comment>
<feature type="transmembrane region" description="Helical" evidence="9">
    <location>
        <begin position="132"/>
        <end position="151"/>
    </location>
</feature>
<feature type="transmembrane region" description="Helical" evidence="9">
    <location>
        <begin position="12"/>
        <end position="36"/>
    </location>
</feature>
<name>A0A1G8VGP5_9RHOB</name>
<evidence type="ECO:0000256" key="9">
    <source>
        <dbReference type="RuleBase" id="RU369079"/>
    </source>
</evidence>
<dbReference type="RefSeq" id="WP_093155824.1">
    <property type="nucleotide sequence ID" value="NZ_FNEK01000021.1"/>
</dbReference>
<dbReference type="STRING" id="571298.SAMN04488026_102142"/>
<evidence type="ECO:0000256" key="7">
    <source>
        <dbReference type="ARBA" id="ARBA00023136"/>
    </source>
</evidence>
<comment type="similarity">
    <text evidence="8 9">Belongs to the TRAP transporter small permease family.</text>
</comment>
<keyword evidence="4 9" id="KW-0997">Cell inner membrane</keyword>
<dbReference type="InterPro" id="IPR007387">
    <property type="entry name" value="TRAP_DctQ"/>
</dbReference>
<reference evidence="11 12" key="1">
    <citation type="submission" date="2016-10" db="EMBL/GenBank/DDBJ databases">
        <authorList>
            <person name="de Groot N.N."/>
        </authorList>
    </citation>
    <scope>NUCLEOTIDE SEQUENCE [LARGE SCALE GENOMIC DNA]</scope>
    <source>
        <strain evidence="11 12">DSM 25294</strain>
    </source>
</reference>
<evidence type="ECO:0000256" key="2">
    <source>
        <dbReference type="ARBA" id="ARBA00022448"/>
    </source>
</evidence>
<keyword evidence="5 9" id="KW-0812">Transmembrane</keyword>
<evidence type="ECO:0000313" key="12">
    <source>
        <dbReference type="Proteomes" id="UP000199382"/>
    </source>
</evidence>
<dbReference type="GO" id="GO:0005886">
    <property type="term" value="C:plasma membrane"/>
    <property type="evidence" value="ECO:0007669"/>
    <property type="project" value="UniProtKB-SubCell"/>
</dbReference>
<feature type="transmembrane region" description="Helical" evidence="9">
    <location>
        <begin position="48"/>
        <end position="71"/>
    </location>
</feature>
<feature type="domain" description="Tripartite ATP-independent periplasmic transporters DctQ component" evidence="10">
    <location>
        <begin position="30"/>
        <end position="158"/>
    </location>
</feature>
<feature type="transmembrane region" description="Helical" evidence="9">
    <location>
        <begin position="92"/>
        <end position="112"/>
    </location>
</feature>
<comment type="subunit">
    <text evidence="9">The complex comprises the extracytoplasmic solute receptor protein and the two transmembrane proteins.</text>
</comment>
<dbReference type="Proteomes" id="UP000199382">
    <property type="component" value="Unassembled WGS sequence"/>
</dbReference>
<evidence type="ECO:0000256" key="6">
    <source>
        <dbReference type="ARBA" id="ARBA00022989"/>
    </source>
</evidence>
<gene>
    <name evidence="11" type="ORF">SAMN04488026_102142</name>
</gene>
<dbReference type="OrthoDB" id="4964541at2"/>
<sequence length="188" mass="20529">MQEFMRSVARVTSIIGSIALYVSGAGLVIMTAMIAAQVFWRYVLNDSIIWTEPGSVMVMGWFIFLGAAVGVREGYHLSFDVFLMVLPMRVKVWLYSISDCVVVAFGFGMIWYGSQLIAKTAGNTIPSLGISGAFDFLPLVGGGFLLIIFSVERLARRAAGMPTARFGETIDEDELNGLVPANRIEEKG</sequence>
<protein>
    <recommendedName>
        <fullName evidence="9">TRAP transporter small permease protein</fullName>
    </recommendedName>
</protein>
<dbReference type="InterPro" id="IPR055348">
    <property type="entry name" value="DctQ"/>
</dbReference>
<comment type="function">
    <text evidence="9">Part of the tripartite ATP-independent periplasmic (TRAP) transport system.</text>
</comment>
<dbReference type="PANTHER" id="PTHR35011:SF11">
    <property type="entry name" value="TRAP TRANSPORTER SMALL PERMEASE PROTEIN"/>
    <property type="match status" value="1"/>
</dbReference>
<keyword evidence="2 9" id="KW-0813">Transport</keyword>
<dbReference type="Pfam" id="PF04290">
    <property type="entry name" value="DctQ"/>
    <property type="match status" value="1"/>
</dbReference>
<dbReference type="AlphaFoldDB" id="A0A1G8VGP5"/>
<accession>A0A1G8VGP5</accession>
<keyword evidence="12" id="KW-1185">Reference proteome</keyword>
<evidence type="ECO:0000256" key="1">
    <source>
        <dbReference type="ARBA" id="ARBA00004429"/>
    </source>
</evidence>
<dbReference type="GO" id="GO:0015740">
    <property type="term" value="P:C4-dicarboxylate transport"/>
    <property type="evidence" value="ECO:0007669"/>
    <property type="project" value="TreeGrafter"/>
</dbReference>